<keyword evidence="3" id="KW-1185">Reference proteome</keyword>
<comment type="caution">
    <text evidence="2">The sequence shown here is derived from an EMBL/GenBank/DDBJ whole genome shotgun (WGS) entry which is preliminary data.</text>
</comment>
<evidence type="ECO:0000256" key="1">
    <source>
        <dbReference type="HAMAP-Rule" id="MF_01526"/>
    </source>
</evidence>
<accession>A0ABR8PLC1</accession>
<protein>
    <recommendedName>
        <fullName evidence="1">UPF0342 protein H9659_11520</fullName>
    </recommendedName>
</protein>
<organism evidence="2 3">
    <name type="scientific">Sporosarcina gallistercoris</name>
    <dbReference type="NCBI Taxonomy" id="2762245"/>
    <lineage>
        <taxon>Bacteria</taxon>
        <taxon>Bacillati</taxon>
        <taxon>Bacillota</taxon>
        <taxon>Bacilli</taxon>
        <taxon>Bacillales</taxon>
        <taxon>Caryophanaceae</taxon>
        <taxon>Sporosarcina</taxon>
    </lineage>
</organism>
<dbReference type="EMBL" id="JACSQY010000008">
    <property type="protein sequence ID" value="MBD7908961.1"/>
    <property type="molecule type" value="Genomic_DNA"/>
</dbReference>
<dbReference type="Proteomes" id="UP000659496">
    <property type="component" value="Unassembled WGS sequence"/>
</dbReference>
<comment type="similarity">
    <text evidence="1">Belongs to the UPF0342 family.</text>
</comment>
<dbReference type="InterPro" id="IPR023378">
    <property type="entry name" value="YheA/YmcA-like_dom_sf"/>
</dbReference>
<sequence>MAVNIYDDINKLEESLRATEEFSSVKEAIENVKADPEALEMFRNFREIQVTLQQKQMSGEEIQPDELEHAQKTAQLSQQNPKIMAMLEAEMKLSGVIEEINRILMKPVQELYETMN</sequence>
<reference evidence="2 3" key="1">
    <citation type="submission" date="2020-08" db="EMBL/GenBank/DDBJ databases">
        <title>A Genomic Blueprint of the Chicken Gut Microbiome.</title>
        <authorList>
            <person name="Gilroy R."/>
            <person name="Ravi A."/>
            <person name="Getino M."/>
            <person name="Pursley I."/>
            <person name="Horton D.L."/>
            <person name="Alikhan N.-F."/>
            <person name="Baker D."/>
            <person name="Gharbi K."/>
            <person name="Hall N."/>
            <person name="Watson M."/>
            <person name="Adriaenssens E.M."/>
            <person name="Foster-Nyarko E."/>
            <person name="Jarju S."/>
            <person name="Secka A."/>
            <person name="Antonio M."/>
            <person name="Oren A."/>
            <person name="Chaudhuri R."/>
            <person name="La Ragione R.M."/>
            <person name="Hildebrand F."/>
            <person name="Pallen M.J."/>
        </authorList>
    </citation>
    <scope>NUCLEOTIDE SEQUENCE [LARGE SCALE GENOMIC DNA]</scope>
    <source>
        <strain evidence="2 3">Sa3CUA8</strain>
    </source>
</reference>
<dbReference type="HAMAP" id="MF_01526">
    <property type="entry name" value="UPF0342"/>
    <property type="match status" value="1"/>
</dbReference>
<evidence type="ECO:0000313" key="3">
    <source>
        <dbReference type="Proteomes" id="UP000659496"/>
    </source>
</evidence>
<gene>
    <name evidence="2" type="ORF">H9659_11520</name>
</gene>
<dbReference type="InterPro" id="IPR010368">
    <property type="entry name" value="Com_YlbF"/>
</dbReference>
<name>A0ABR8PLC1_9BACL</name>
<dbReference type="Gene3D" id="1.20.1500.10">
    <property type="entry name" value="YheA/YmcA-like"/>
    <property type="match status" value="1"/>
</dbReference>
<dbReference type="Pfam" id="PF06133">
    <property type="entry name" value="Com_YlbF"/>
    <property type="match status" value="1"/>
</dbReference>
<dbReference type="RefSeq" id="WP_191690611.1">
    <property type="nucleotide sequence ID" value="NZ_JACSQY010000008.1"/>
</dbReference>
<proteinExistence type="inferred from homology"/>
<dbReference type="SUPFAM" id="SSF158622">
    <property type="entry name" value="YheA/YmcA-like"/>
    <property type="match status" value="1"/>
</dbReference>
<evidence type="ECO:0000313" key="2">
    <source>
        <dbReference type="EMBL" id="MBD7908961.1"/>
    </source>
</evidence>